<evidence type="ECO:0000313" key="1">
    <source>
        <dbReference type="EMBL" id="MDB7907948.1"/>
    </source>
</evidence>
<keyword evidence="1" id="KW-0540">Nuclease</keyword>
<dbReference type="AlphaFoldDB" id="A0AAW6C9I4"/>
<proteinExistence type="predicted"/>
<organism evidence="1 2">
    <name type="scientific">Flavonifractor plautii</name>
    <name type="common">Fusobacterium plautii</name>
    <dbReference type="NCBI Taxonomy" id="292800"/>
    <lineage>
        <taxon>Bacteria</taxon>
        <taxon>Bacillati</taxon>
        <taxon>Bacillota</taxon>
        <taxon>Clostridia</taxon>
        <taxon>Eubacteriales</taxon>
        <taxon>Oscillospiraceae</taxon>
        <taxon>Flavonifractor</taxon>
    </lineage>
</organism>
<gene>
    <name evidence="1" type="ORF">PND83_18350</name>
</gene>
<feature type="non-terminal residue" evidence="1">
    <location>
        <position position="1"/>
    </location>
</feature>
<dbReference type="GO" id="GO:0004519">
    <property type="term" value="F:endonuclease activity"/>
    <property type="evidence" value="ECO:0007669"/>
    <property type="project" value="UniProtKB-KW"/>
</dbReference>
<accession>A0AAW6C9I4</accession>
<reference evidence="1" key="1">
    <citation type="submission" date="2023-01" db="EMBL/GenBank/DDBJ databases">
        <title>Human gut microbiome strain richness.</title>
        <authorList>
            <person name="Chen-Liaw A."/>
        </authorList>
    </citation>
    <scope>NUCLEOTIDE SEQUENCE</scope>
    <source>
        <strain evidence="1">2225st1_A6_2225SCRN_200828</strain>
    </source>
</reference>
<sequence>TFEDCLIYTNYDLFKKIKVTDSGNLVEQTHDLLNSNDTFEMIHEKIYKMLRAGKSEQKAEFALDVIFEISPDELSVPPYINQGLMWLQDYLHPED</sequence>
<keyword evidence="1" id="KW-0255">Endonuclease</keyword>
<dbReference type="Proteomes" id="UP001211006">
    <property type="component" value="Unassembled WGS sequence"/>
</dbReference>
<protein>
    <submittedName>
        <fullName evidence="1">ATP-dependent endonuclease</fullName>
    </submittedName>
</protein>
<comment type="caution">
    <text evidence="1">The sequence shown here is derived from an EMBL/GenBank/DDBJ whole genome shotgun (WGS) entry which is preliminary data.</text>
</comment>
<keyword evidence="1" id="KW-0378">Hydrolase</keyword>
<name>A0AAW6C9I4_FLAPL</name>
<dbReference type="EMBL" id="JAQLWO010000024">
    <property type="protein sequence ID" value="MDB7907948.1"/>
    <property type="molecule type" value="Genomic_DNA"/>
</dbReference>
<evidence type="ECO:0000313" key="2">
    <source>
        <dbReference type="Proteomes" id="UP001211006"/>
    </source>
</evidence>
<dbReference type="RefSeq" id="WP_334265220.1">
    <property type="nucleotide sequence ID" value="NZ_JAQLWO010000024.1"/>
</dbReference>